<proteinExistence type="predicted"/>
<feature type="transmembrane region" description="Helical" evidence="1">
    <location>
        <begin position="52"/>
        <end position="75"/>
    </location>
</feature>
<organism evidence="3 4">
    <name type="scientific">Calycina marina</name>
    <dbReference type="NCBI Taxonomy" id="1763456"/>
    <lineage>
        <taxon>Eukaryota</taxon>
        <taxon>Fungi</taxon>
        <taxon>Dikarya</taxon>
        <taxon>Ascomycota</taxon>
        <taxon>Pezizomycotina</taxon>
        <taxon>Leotiomycetes</taxon>
        <taxon>Helotiales</taxon>
        <taxon>Pezizellaceae</taxon>
        <taxon>Calycina</taxon>
    </lineage>
</organism>
<protein>
    <submittedName>
        <fullName evidence="3">Delta(12) fatty acid desaturase</fullName>
    </submittedName>
</protein>
<name>A0A9P8CE60_9HELO</name>
<evidence type="ECO:0000259" key="2">
    <source>
        <dbReference type="Pfam" id="PF00487"/>
    </source>
</evidence>
<evidence type="ECO:0000256" key="1">
    <source>
        <dbReference type="SAM" id="Phobius"/>
    </source>
</evidence>
<feature type="domain" description="Fatty acid desaturase" evidence="2">
    <location>
        <begin position="88"/>
        <end position="372"/>
    </location>
</feature>
<accession>A0A9P8CE60</accession>
<feature type="transmembrane region" description="Helical" evidence="1">
    <location>
        <begin position="119"/>
        <end position="139"/>
    </location>
</feature>
<keyword evidence="1" id="KW-0812">Transmembrane</keyword>
<comment type="caution">
    <text evidence="3">The sequence shown here is derived from an EMBL/GenBank/DDBJ whole genome shotgun (WGS) entry which is preliminary data.</text>
</comment>
<keyword evidence="1" id="KW-1133">Transmembrane helix</keyword>
<feature type="transmembrane region" description="Helical" evidence="1">
    <location>
        <begin position="274"/>
        <end position="294"/>
    </location>
</feature>
<dbReference type="EMBL" id="MU253954">
    <property type="protein sequence ID" value="KAG9243749.1"/>
    <property type="molecule type" value="Genomic_DNA"/>
</dbReference>
<evidence type="ECO:0000313" key="3">
    <source>
        <dbReference type="EMBL" id="KAG9243749.1"/>
    </source>
</evidence>
<dbReference type="AlphaFoldDB" id="A0A9P8CE60"/>
<sequence length="405" mass="46704">MQQTITEQANVAEDGIIRLRAEQRKPHFTPPEYTMKDIYDAIPPHCLKSNTLLSLAYIAWDFVQCFALIGLATFIPQIPTASLRFCAWAIYAFVQGLCFTGLWEIAHESGHGALSPHKWVNSAIGMITHSLLLVPFHSWKLTHAQHHKSTNNLERDIAFVPDVKEVYLEKKQERAEGKLTHFFEMVEDTPIATMAFLFFHQLIAWPLYLTINNRAIPRIAATPWYKGSHFYTGGDGPNFKPQNGREILISDLGIGAMATLLYASVQYFGGWNVALIYLFPWLWTNHWILTITYLQHTDLSLPYYPTKTWSFLRGAASTIDRDFGWIGRHLIHGAIECHVVHHHCSRIPFYHAAEASQAIRKVMGTHYQSDFETSYMWAFWKVHRDCVHVEEKDKESEVYFFSKKD</sequence>
<dbReference type="InterPro" id="IPR005804">
    <property type="entry name" value="FA_desaturase_dom"/>
</dbReference>
<keyword evidence="4" id="KW-1185">Reference proteome</keyword>
<dbReference type="PANTHER" id="PTHR32100">
    <property type="entry name" value="OMEGA-6 FATTY ACID DESATURASE, CHLOROPLASTIC"/>
    <property type="match status" value="1"/>
</dbReference>
<dbReference type="Proteomes" id="UP000887226">
    <property type="component" value="Unassembled WGS sequence"/>
</dbReference>
<feature type="transmembrane region" description="Helical" evidence="1">
    <location>
        <begin position="87"/>
        <end position="107"/>
    </location>
</feature>
<dbReference type="GO" id="GO:0016491">
    <property type="term" value="F:oxidoreductase activity"/>
    <property type="evidence" value="ECO:0007669"/>
    <property type="project" value="InterPro"/>
</dbReference>
<keyword evidence="1" id="KW-0472">Membrane</keyword>
<gene>
    <name evidence="3" type="ORF">BJ878DRAFT_442762</name>
</gene>
<feature type="transmembrane region" description="Helical" evidence="1">
    <location>
        <begin position="191"/>
        <end position="209"/>
    </location>
</feature>
<dbReference type="InterPro" id="IPR012171">
    <property type="entry name" value="Fatty_acid_desaturase"/>
</dbReference>
<evidence type="ECO:0000313" key="4">
    <source>
        <dbReference type="Proteomes" id="UP000887226"/>
    </source>
</evidence>
<dbReference type="Pfam" id="PF00487">
    <property type="entry name" value="FA_desaturase"/>
    <property type="match status" value="1"/>
</dbReference>
<dbReference type="OrthoDB" id="1461976at2759"/>
<reference evidence="3" key="1">
    <citation type="journal article" date="2021" name="IMA Fungus">
        <title>Genomic characterization of three marine fungi, including Emericellopsis atlantica sp. nov. with signatures of a generalist lifestyle and marine biomass degradation.</title>
        <authorList>
            <person name="Hagestad O.C."/>
            <person name="Hou L."/>
            <person name="Andersen J.H."/>
            <person name="Hansen E.H."/>
            <person name="Altermark B."/>
            <person name="Li C."/>
            <person name="Kuhnert E."/>
            <person name="Cox R.J."/>
            <person name="Crous P.W."/>
            <person name="Spatafora J.W."/>
            <person name="Lail K."/>
            <person name="Amirebrahimi M."/>
            <person name="Lipzen A."/>
            <person name="Pangilinan J."/>
            <person name="Andreopoulos W."/>
            <person name="Hayes R.D."/>
            <person name="Ng V."/>
            <person name="Grigoriev I.V."/>
            <person name="Jackson S.A."/>
            <person name="Sutton T.D.S."/>
            <person name="Dobson A.D.W."/>
            <person name="Rama T."/>
        </authorList>
    </citation>
    <scope>NUCLEOTIDE SEQUENCE</scope>
    <source>
        <strain evidence="3">TRa3180A</strain>
    </source>
</reference>
<dbReference type="GO" id="GO:0006629">
    <property type="term" value="P:lipid metabolic process"/>
    <property type="evidence" value="ECO:0007669"/>
    <property type="project" value="InterPro"/>
</dbReference>
<dbReference type="CDD" id="cd03507">
    <property type="entry name" value="Delta12-FADS-like"/>
    <property type="match status" value="1"/>
</dbReference>